<comment type="similarity">
    <text evidence="1">Belongs to the 'phage' integrase family.</text>
</comment>
<dbReference type="InterPro" id="IPR053876">
    <property type="entry name" value="Phage_int_M"/>
</dbReference>
<dbReference type="CDD" id="cd01189">
    <property type="entry name" value="INT_ICEBs1_C_like"/>
    <property type="match status" value="1"/>
</dbReference>
<dbReference type="Pfam" id="PF22022">
    <property type="entry name" value="Phage_int_M"/>
    <property type="match status" value="1"/>
</dbReference>
<keyword evidence="2 4" id="KW-0238">DNA-binding</keyword>
<name>A0ABY4N4F1_9MICO</name>
<organism evidence="8 9">
    <name type="scientific">Brachybacterium kimchii</name>
    <dbReference type="NCBI Taxonomy" id="2942909"/>
    <lineage>
        <taxon>Bacteria</taxon>
        <taxon>Bacillati</taxon>
        <taxon>Actinomycetota</taxon>
        <taxon>Actinomycetes</taxon>
        <taxon>Micrococcales</taxon>
        <taxon>Dermabacteraceae</taxon>
        <taxon>Brachybacterium</taxon>
    </lineage>
</organism>
<evidence type="ECO:0000259" key="6">
    <source>
        <dbReference type="PROSITE" id="PS51898"/>
    </source>
</evidence>
<evidence type="ECO:0000259" key="7">
    <source>
        <dbReference type="PROSITE" id="PS51900"/>
    </source>
</evidence>
<evidence type="ECO:0000256" key="3">
    <source>
        <dbReference type="ARBA" id="ARBA00023172"/>
    </source>
</evidence>
<feature type="domain" description="Tyr recombinase" evidence="6">
    <location>
        <begin position="172"/>
        <end position="358"/>
    </location>
</feature>
<gene>
    <name evidence="8" type="ORF">M4486_17695</name>
</gene>
<dbReference type="SUPFAM" id="SSF56349">
    <property type="entry name" value="DNA breaking-rejoining enzymes"/>
    <property type="match status" value="1"/>
</dbReference>
<dbReference type="Proteomes" id="UP001055868">
    <property type="component" value="Chromosome"/>
</dbReference>
<evidence type="ECO:0000256" key="2">
    <source>
        <dbReference type="ARBA" id="ARBA00023125"/>
    </source>
</evidence>
<feature type="region of interest" description="Disordered" evidence="5">
    <location>
        <begin position="375"/>
        <end position="395"/>
    </location>
</feature>
<evidence type="ECO:0000313" key="9">
    <source>
        <dbReference type="Proteomes" id="UP001055868"/>
    </source>
</evidence>
<dbReference type="PROSITE" id="PS51900">
    <property type="entry name" value="CB"/>
    <property type="match status" value="1"/>
</dbReference>
<dbReference type="PROSITE" id="PS51898">
    <property type="entry name" value="TYR_RECOMBINASE"/>
    <property type="match status" value="1"/>
</dbReference>
<evidence type="ECO:0000256" key="4">
    <source>
        <dbReference type="PROSITE-ProRule" id="PRU01248"/>
    </source>
</evidence>
<dbReference type="InterPro" id="IPR010998">
    <property type="entry name" value="Integrase_recombinase_N"/>
</dbReference>
<dbReference type="InterPro" id="IPR050090">
    <property type="entry name" value="Tyrosine_recombinase_XerCD"/>
</dbReference>
<dbReference type="Pfam" id="PF00589">
    <property type="entry name" value="Phage_integrase"/>
    <property type="match status" value="1"/>
</dbReference>
<reference evidence="8" key="1">
    <citation type="submission" date="2022-05" db="EMBL/GenBank/DDBJ databases">
        <title>Genomic analysis of Brachybacterium sp. CBA3104.</title>
        <authorList>
            <person name="Roh S.W."/>
            <person name="Kim Y.B."/>
            <person name="Kim Y."/>
        </authorList>
    </citation>
    <scope>NUCLEOTIDE SEQUENCE</scope>
    <source>
        <strain evidence="8">CBA3104</strain>
    </source>
</reference>
<dbReference type="InterPro" id="IPR044068">
    <property type="entry name" value="CB"/>
</dbReference>
<dbReference type="PANTHER" id="PTHR30349">
    <property type="entry name" value="PHAGE INTEGRASE-RELATED"/>
    <property type="match status" value="1"/>
</dbReference>
<evidence type="ECO:0000256" key="5">
    <source>
        <dbReference type="SAM" id="MobiDB-lite"/>
    </source>
</evidence>
<keyword evidence="3" id="KW-0233">DNA recombination</keyword>
<proteinExistence type="inferred from homology"/>
<dbReference type="InterPro" id="IPR013762">
    <property type="entry name" value="Integrase-like_cat_sf"/>
</dbReference>
<dbReference type="PANTHER" id="PTHR30349:SF64">
    <property type="entry name" value="PROPHAGE INTEGRASE INTD-RELATED"/>
    <property type="match status" value="1"/>
</dbReference>
<dbReference type="Gene3D" id="1.10.443.10">
    <property type="entry name" value="Intergrase catalytic core"/>
    <property type="match status" value="1"/>
</dbReference>
<protein>
    <submittedName>
        <fullName evidence="8">Site-specific integrase</fullName>
    </submittedName>
</protein>
<evidence type="ECO:0000313" key="8">
    <source>
        <dbReference type="EMBL" id="UQN29444.1"/>
    </source>
</evidence>
<feature type="domain" description="Core-binding (CB)" evidence="7">
    <location>
        <begin position="69"/>
        <end position="151"/>
    </location>
</feature>
<sequence>MRDTANPKVKQYTDARTGKPRYLVRYRKPDGRQSMKRGFPTKRDAEAWLTDAEGAKRRGEFVEVSAGRIHLAELADPWLRAKRTRVKPSTLDGIEGAWRIHVRPRFGRTSVARILPSEVEAWIADLVDAGKSPTVVRRAHAVLAQMLDTAVRDRRIAVNPARGITLPRARSSAHRYLSHLEVRSVAERAGEHRTLVYLLAYGGLRWGEAAALRVMDVQGARVRVDRAVVPTRNGWKVGTPKTHERRTLYLPGFVARMVADETEGRDPMALLFPAPRGEYLRTPGRVRRGRRLWWQAALEDAGVDYLRIHDLRHTAASLAVQSGAHVKAVQRMLGHRSAAMTLDRYADLWDSDLDAVAGSLDAARTAALAAHGLNTGDGEDAGASEGSGVVVPLHG</sequence>
<dbReference type="Gene3D" id="1.10.150.130">
    <property type="match status" value="1"/>
</dbReference>
<keyword evidence="9" id="KW-1185">Reference proteome</keyword>
<dbReference type="InterPro" id="IPR011010">
    <property type="entry name" value="DNA_brk_join_enz"/>
</dbReference>
<dbReference type="InterPro" id="IPR002104">
    <property type="entry name" value="Integrase_catalytic"/>
</dbReference>
<dbReference type="RefSeq" id="WP_249478641.1">
    <property type="nucleotide sequence ID" value="NZ_CP097218.1"/>
</dbReference>
<dbReference type="EMBL" id="CP097218">
    <property type="protein sequence ID" value="UQN29444.1"/>
    <property type="molecule type" value="Genomic_DNA"/>
</dbReference>
<evidence type="ECO:0000256" key="1">
    <source>
        <dbReference type="ARBA" id="ARBA00008857"/>
    </source>
</evidence>
<accession>A0ABY4N4F1</accession>